<evidence type="ECO:0000313" key="4">
    <source>
        <dbReference type="EMBL" id="GER49076.1"/>
    </source>
</evidence>
<dbReference type="InterPro" id="IPR027417">
    <property type="entry name" value="P-loop_NTPase"/>
</dbReference>
<accession>A0A5A7QVT5</accession>
<feature type="domain" description="At1g61320/AtMIF1 LRR" evidence="1">
    <location>
        <begin position="271"/>
        <end position="360"/>
    </location>
</feature>
<dbReference type="SUPFAM" id="SSF52058">
    <property type="entry name" value="L domain-like"/>
    <property type="match status" value="1"/>
</dbReference>
<dbReference type="Pfam" id="PF25568">
    <property type="entry name" value="AAA_lid_At3g28540"/>
    <property type="match status" value="1"/>
</dbReference>
<sequence length="710" mass="81572">YIDQNLPIHKLRLHIWNPGAQLLISFLDQWIADCNIKVFKLSLSFTYDQPWAFFFSESLEELHLRECKLSPVESVRFKSLRTLTLERVQVDCGTFETKTLGCPLLTRLVLNNCRELRNVRLSEAPGLKHFELFDSERREGGSIEIDVPNLETCGEGVDEGLPAAGATGHRKVEPTGGNCQLPQVRCVTYLASLYINSVLIKRQLLSTNNRLMIVIEDVDCSTQMHDREGDSDDDYYYNKEPRHRYSEKLKQNFVSFVDGTLQRYLDQNLSLHKLHLDFSDPNSPPVVSLLDKWIPIIAALNIKAFKLNFHKYTPPYYNLPSAVFFSESLEELHLNKCRLSPVESVRFQNLRTLTLERVQCGEGVEEGLPAAGATGHRKVEPTGGNCQLPQVRCVTYLASLYINSVLIKRQLLSTNNRLMIVIEDVDCSTQMHDRDGDSDYYNNEPRHRLKANRNSIETCQTLHHLLVWKQLTLLGMLNFIDGLWSSSGDERIIIFTTNYKEKLDPAFFEIKELIREVEITPTEIAEQLMRNEDPDLTLEGVLDLLKQNKEEKNVEIKKTEAKKDEICGYFDGGETALNIKAFKLDFLISYTPPYYNLPSAVFFSESLEELHLNKCRLSSVESMQFKSLRTLTLERVQVDGGTFDTKTLGCPLLIRLVINDCWELRNVRLSKVPGLKHFVLFDSERVESRARSIELDNYERSIEINVMNLE</sequence>
<dbReference type="InterPro" id="IPR032675">
    <property type="entry name" value="LRR_dom_sf"/>
</dbReference>
<keyword evidence="5" id="KW-1185">Reference proteome</keyword>
<name>A0A5A7QVT5_STRAF</name>
<keyword evidence="4" id="KW-0378">Hydrolase</keyword>
<dbReference type="InterPro" id="IPR055411">
    <property type="entry name" value="LRR_FXL15/At3g58940/PEG3-like"/>
</dbReference>
<feature type="non-terminal residue" evidence="4">
    <location>
        <position position="710"/>
    </location>
</feature>
<protein>
    <submittedName>
        <fullName evidence="4">P-loop containing nucleoside triphosphatehydrolases superfamily protein</fullName>
    </submittedName>
</protein>
<gene>
    <name evidence="4" type="ORF">STAS_26281</name>
</gene>
<reference evidence="5" key="1">
    <citation type="journal article" date="2019" name="Curr. Biol.">
        <title>Genome Sequence of Striga asiatica Provides Insight into the Evolution of Plant Parasitism.</title>
        <authorList>
            <person name="Yoshida S."/>
            <person name="Kim S."/>
            <person name="Wafula E.K."/>
            <person name="Tanskanen J."/>
            <person name="Kim Y.M."/>
            <person name="Honaas L."/>
            <person name="Yang Z."/>
            <person name="Spallek T."/>
            <person name="Conn C.E."/>
            <person name="Ichihashi Y."/>
            <person name="Cheong K."/>
            <person name="Cui S."/>
            <person name="Der J.P."/>
            <person name="Gundlach H."/>
            <person name="Jiao Y."/>
            <person name="Hori C."/>
            <person name="Ishida J.K."/>
            <person name="Kasahara H."/>
            <person name="Kiba T."/>
            <person name="Kim M.S."/>
            <person name="Koo N."/>
            <person name="Laohavisit A."/>
            <person name="Lee Y.H."/>
            <person name="Lumba S."/>
            <person name="McCourt P."/>
            <person name="Mortimer J.C."/>
            <person name="Mutuku J.M."/>
            <person name="Nomura T."/>
            <person name="Sasaki-Sekimoto Y."/>
            <person name="Seto Y."/>
            <person name="Wang Y."/>
            <person name="Wakatake T."/>
            <person name="Sakakibara H."/>
            <person name="Demura T."/>
            <person name="Yamaguchi S."/>
            <person name="Yoneyama K."/>
            <person name="Manabe R.I."/>
            <person name="Nelson D.C."/>
            <person name="Schulman A.H."/>
            <person name="Timko M.P."/>
            <person name="dePamphilis C.W."/>
            <person name="Choi D."/>
            <person name="Shirasu K."/>
        </authorList>
    </citation>
    <scope>NUCLEOTIDE SEQUENCE [LARGE SCALE GENOMIC DNA]</scope>
    <source>
        <strain evidence="5">cv. UVA1</strain>
    </source>
</reference>
<dbReference type="Pfam" id="PF23622">
    <property type="entry name" value="LRR_At1g61320_AtMIF1"/>
    <property type="match status" value="1"/>
</dbReference>
<organism evidence="4 5">
    <name type="scientific">Striga asiatica</name>
    <name type="common">Asiatic witchweed</name>
    <name type="synonym">Buchnera asiatica</name>
    <dbReference type="NCBI Taxonomy" id="4170"/>
    <lineage>
        <taxon>Eukaryota</taxon>
        <taxon>Viridiplantae</taxon>
        <taxon>Streptophyta</taxon>
        <taxon>Embryophyta</taxon>
        <taxon>Tracheophyta</taxon>
        <taxon>Spermatophyta</taxon>
        <taxon>Magnoliopsida</taxon>
        <taxon>eudicotyledons</taxon>
        <taxon>Gunneridae</taxon>
        <taxon>Pentapetalae</taxon>
        <taxon>asterids</taxon>
        <taxon>lamiids</taxon>
        <taxon>Lamiales</taxon>
        <taxon>Orobanchaceae</taxon>
        <taxon>Buchnereae</taxon>
        <taxon>Striga</taxon>
    </lineage>
</organism>
<dbReference type="AlphaFoldDB" id="A0A5A7QVT5"/>
<evidence type="ECO:0000259" key="1">
    <source>
        <dbReference type="Pfam" id="PF23622"/>
    </source>
</evidence>
<proteinExistence type="predicted"/>
<comment type="caution">
    <text evidence="4">The sequence shown here is derived from an EMBL/GenBank/DDBJ whole genome shotgun (WGS) entry which is preliminary data.</text>
</comment>
<dbReference type="Gene3D" id="3.80.10.10">
    <property type="entry name" value="Ribonuclease Inhibitor"/>
    <property type="match status" value="1"/>
</dbReference>
<dbReference type="InterPro" id="IPR058017">
    <property type="entry name" value="At3g28540-like_C"/>
</dbReference>
<dbReference type="InterPro" id="IPR055357">
    <property type="entry name" value="LRR_At1g61320_AtMIF1"/>
</dbReference>
<evidence type="ECO:0000259" key="2">
    <source>
        <dbReference type="Pfam" id="PF24758"/>
    </source>
</evidence>
<dbReference type="PANTHER" id="PTHR34145">
    <property type="entry name" value="OS02G0105600 PROTEIN"/>
    <property type="match status" value="1"/>
</dbReference>
<evidence type="ECO:0000313" key="5">
    <source>
        <dbReference type="Proteomes" id="UP000325081"/>
    </source>
</evidence>
<dbReference type="OrthoDB" id="1300012at2759"/>
<dbReference type="Proteomes" id="UP000325081">
    <property type="component" value="Unassembled WGS sequence"/>
</dbReference>
<dbReference type="Gene3D" id="3.40.50.300">
    <property type="entry name" value="P-loop containing nucleotide triphosphate hydrolases"/>
    <property type="match status" value="1"/>
</dbReference>
<feature type="non-terminal residue" evidence="4">
    <location>
        <position position="1"/>
    </location>
</feature>
<dbReference type="Pfam" id="PF24758">
    <property type="entry name" value="LRR_At5g56370"/>
    <property type="match status" value="2"/>
</dbReference>
<feature type="domain" description="AAA+ ATPase At3g28540-like C-terminal" evidence="3">
    <location>
        <begin position="503"/>
        <end position="555"/>
    </location>
</feature>
<feature type="domain" description="F-box/LRR-repeat protein 15/At3g58940/PEG3-like LRR" evidence="2">
    <location>
        <begin position="584"/>
        <end position="683"/>
    </location>
</feature>
<evidence type="ECO:0000259" key="3">
    <source>
        <dbReference type="Pfam" id="PF25568"/>
    </source>
</evidence>
<feature type="domain" description="F-box/LRR-repeat protein 15/At3g58940/PEG3-like LRR" evidence="2">
    <location>
        <begin position="45"/>
        <end position="151"/>
    </location>
</feature>
<dbReference type="GO" id="GO:0016787">
    <property type="term" value="F:hydrolase activity"/>
    <property type="evidence" value="ECO:0007669"/>
    <property type="project" value="UniProtKB-KW"/>
</dbReference>
<dbReference type="InterPro" id="IPR053772">
    <property type="entry name" value="At1g61320/At1g61330-like"/>
</dbReference>
<dbReference type="EMBL" id="BKCP01008404">
    <property type="protein sequence ID" value="GER49076.1"/>
    <property type="molecule type" value="Genomic_DNA"/>
</dbReference>